<keyword evidence="4 7" id="KW-0812">Transmembrane</keyword>
<feature type="transmembrane region" description="Helical" evidence="7">
    <location>
        <begin position="253"/>
        <end position="272"/>
    </location>
</feature>
<dbReference type="PROSITE" id="PS00217">
    <property type="entry name" value="SUGAR_TRANSPORT_2"/>
    <property type="match status" value="1"/>
</dbReference>
<evidence type="ECO:0000313" key="10">
    <source>
        <dbReference type="Proteomes" id="UP000094385"/>
    </source>
</evidence>
<dbReference type="PANTHER" id="PTHR48022:SF17">
    <property type="entry name" value="HEXOSE TRANSPORTER"/>
    <property type="match status" value="1"/>
</dbReference>
<keyword evidence="3" id="KW-0813">Transport</keyword>
<feature type="domain" description="Major facilitator superfamily (MFS) profile" evidence="8">
    <location>
        <begin position="1"/>
        <end position="329"/>
    </location>
</feature>
<dbReference type="OrthoDB" id="6612291at2759"/>
<dbReference type="EMBL" id="KV454297">
    <property type="protein sequence ID" value="ODQ71433.1"/>
    <property type="molecule type" value="Genomic_DNA"/>
</dbReference>
<dbReference type="InterPro" id="IPR020846">
    <property type="entry name" value="MFS_dom"/>
</dbReference>
<gene>
    <name evidence="9" type="ORF">LIPSTDRAFT_4676</name>
</gene>
<name>A0A1E3Q154_LIPST</name>
<dbReference type="Proteomes" id="UP000094385">
    <property type="component" value="Unassembled WGS sequence"/>
</dbReference>
<evidence type="ECO:0000256" key="3">
    <source>
        <dbReference type="ARBA" id="ARBA00022448"/>
    </source>
</evidence>
<evidence type="ECO:0000256" key="2">
    <source>
        <dbReference type="ARBA" id="ARBA00010992"/>
    </source>
</evidence>
<feature type="transmembrane region" description="Helical" evidence="7">
    <location>
        <begin position="54"/>
        <end position="73"/>
    </location>
</feature>
<evidence type="ECO:0000259" key="8">
    <source>
        <dbReference type="PROSITE" id="PS50850"/>
    </source>
</evidence>
<organism evidence="9 10">
    <name type="scientific">Lipomyces starkeyi NRRL Y-11557</name>
    <dbReference type="NCBI Taxonomy" id="675824"/>
    <lineage>
        <taxon>Eukaryota</taxon>
        <taxon>Fungi</taxon>
        <taxon>Dikarya</taxon>
        <taxon>Ascomycota</taxon>
        <taxon>Saccharomycotina</taxon>
        <taxon>Lipomycetes</taxon>
        <taxon>Lipomycetales</taxon>
        <taxon>Lipomycetaceae</taxon>
        <taxon>Lipomyces</taxon>
    </lineage>
</organism>
<keyword evidence="10" id="KW-1185">Reference proteome</keyword>
<dbReference type="Pfam" id="PF00083">
    <property type="entry name" value="Sugar_tr"/>
    <property type="match status" value="3"/>
</dbReference>
<dbReference type="AlphaFoldDB" id="A0A1E3Q154"/>
<dbReference type="GO" id="GO:0005351">
    <property type="term" value="F:carbohydrate:proton symporter activity"/>
    <property type="evidence" value="ECO:0007669"/>
    <property type="project" value="TreeGrafter"/>
</dbReference>
<evidence type="ECO:0000256" key="7">
    <source>
        <dbReference type="SAM" id="Phobius"/>
    </source>
</evidence>
<dbReference type="PROSITE" id="PS50850">
    <property type="entry name" value="MFS"/>
    <property type="match status" value="1"/>
</dbReference>
<dbReference type="InterPro" id="IPR036259">
    <property type="entry name" value="MFS_trans_sf"/>
</dbReference>
<feature type="transmembrane region" description="Helical" evidence="7">
    <location>
        <begin position="27"/>
        <end position="47"/>
    </location>
</feature>
<sequence length="329" mass="36627">MDHFKHVFATHHDASGAPLLTSSQMSLIVSILSAGTTIGSFSMSFVGELFGRRINLIIGCAVFALGVALQVAASAIPLFAVGRLFAGLGLGFISAVVPLYQSEAAPKWIRTFGSTSFIHCFTNELYRLLIVTTVQALQQLSGINFIFYYGTDFFQKSGLTNPIVIGLITNIVNVVMTPPGLDRFPVPVHFLLRLDLGSCRLGRHWRDLFPPNSIQKCRTLHYFELDLEFRYQIRDPLNMVDSGPGNANLGSKVFFIWGTFCLVAVFFVYFFVYETKGLSLEEVYELYEKVPKARKSASFVPIHQLAEDSKVMEGVVDAEKMKSIQIEQV</sequence>
<comment type="subcellular location">
    <subcellularLocation>
        <location evidence="1">Membrane</location>
        <topology evidence="1">Multi-pass membrane protein</topology>
    </subcellularLocation>
</comment>
<dbReference type="STRING" id="675824.A0A1E3Q154"/>
<reference evidence="9 10" key="1">
    <citation type="journal article" date="2016" name="Proc. Natl. Acad. Sci. U.S.A.">
        <title>Comparative genomics of biotechnologically important yeasts.</title>
        <authorList>
            <person name="Riley R."/>
            <person name="Haridas S."/>
            <person name="Wolfe K.H."/>
            <person name="Lopes M.R."/>
            <person name="Hittinger C.T."/>
            <person name="Goeker M."/>
            <person name="Salamov A.A."/>
            <person name="Wisecaver J.H."/>
            <person name="Long T.M."/>
            <person name="Calvey C.H."/>
            <person name="Aerts A.L."/>
            <person name="Barry K.W."/>
            <person name="Choi C."/>
            <person name="Clum A."/>
            <person name="Coughlan A.Y."/>
            <person name="Deshpande S."/>
            <person name="Douglass A.P."/>
            <person name="Hanson S.J."/>
            <person name="Klenk H.-P."/>
            <person name="LaButti K.M."/>
            <person name="Lapidus A."/>
            <person name="Lindquist E.A."/>
            <person name="Lipzen A.M."/>
            <person name="Meier-Kolthoff J.P."/>
            <person name="Ohm R.A."/>
            <person name="Otillar R.P."/>
            <person name="Pangilinan J.L."/>
            <person name="Peng Y."/>
            <person name="Rokas A."/>
            <person name="Rosa C.A."/>
            <person name="Scheuner C."/>
            <person name="Sibirny A.A."/>
            <person name="Slot J.C."/>
            <person name="Stielow J.B."/>
            <person name="Sun H."/>
            <person name="Kurtzman C.P."/>
            <person name="Blackwell M."/>
            <person name="Grigoriev I.V."/>
            <person name="Jeffries T.W."/>
        </authorList>
    </citation>
    <scope>NUCLEOTIDE SEQUENCE [LARGE SCALE GENOMIC DNA]</scope>
    <source>
        <strain evidence="9 10">NRRL Y-11557</strain>
    </source>
</reference>
<evidence type="ECO:0000256" key="5">
    <source>
        <dbReference type="ARBA" id="ARBA00022989"/>
    </source>
</evidence>
<dbReference type="PANTHER" id="PTHR48022">
    <property type="entry name" value="PLASTIDIC GLUCOSE TRANSPORTER 4"/>
    <property type="match status" value="1"/>
</dbReference>
<evidence type="ECO:0000256" key="1">
    <source>
        <dbReference type="ARBA" id="ARBA00004141"/>
    </source>
</evidence>
<dbReference type="SUPFAM" id="SSF103473">
    <property type="entry name" value="MFS general substrate transporter"/>
    <property type="match status" value="1"/>
</dbReference>
<evidence type="ECO:0000256" key="4">
    <source>
        <dbReference type="ARBA" id="ARBA00022692"/>
    </source>
</evidence>
<comment type="similarity">
    <text evidence="2">Belongs to the major facilitator superfamily. Sugar transporter (TC 2.A.1.1) family.</text>
</comment>
<keyword evidence="6 7" id="KW-0472">Membrane</keyword>
<proteinExistence type="inferred from homology"/>
<evidence type="ECO:0000256" key="6">
    <source>
        <dbReference type="ARBA" id="ARBA00023136"/>
    </source>
</evidence>
<feature type="transmembrane region" description="Helical" evidence="7">
    <location>
        <begin position="79"/>
        <end position="100"/>
    </location>
</feature>
<dbReference type="InterPro" id="IPR005828">
    <property type="entry name" value="MFS_sugar_transport-like"/>
</dbReference>
<dbReference type="InterPro" id="IPR050360">
    <property type="entry name" value="MFS_Sugar_Transporters"/>
</dbReference>
<dbReference type="GO" id="GO:0016020">
    <property type="term" value="C:membrane"/>
    <property type="evidence" value="ECO:0007669"/>
    <property type="project" value="UniProtKB-SubCell"/>
</dbReference>
<accession>A0A1E3Q154</accession>
<dbReference type="Gene3D" id="1.20.1250.20">
    <property type="entry name" value="MFS general substrate transporter like domains"/>
    <property type="match status" value="3"/>
</dbReference>
<evidence type="ECO:0000313" key="9">
    <source>
        <dbReference type="EMBL" id="ODQ71433.1"/>
    </source>
</evidence>
<keyword evidence="5 7" id="KW-1133">Transmembrane helix</keyword>
<dbReference type="InterPro" id="IPR005829">
    <property type="entry name" value="Sugar_transporter_CS"/>
</dbReference>
<protein>
    <recommendedName>
        <fullName evidence="8">Major facilitator superfamily (MFS) profile domain-containing protein</fullName>
    </recommendedName>
</protein>